<evidence type="ECO:0000313" key="12">
    <source>
        <dbReference type="Proteomes" id="UP000236725"/>
    </source>
</evidence>
<dbReference type="InterPro" id="IPR004299">
    <property type="entry name" value="MBOAT_fam"/>
</dbReference>
<comment type="similarity">
    <text evidence="2 9">Belongs to the membrane-bound acyltransferase family.</text>
</comment>
<dbReference type="InterPro" id="IPR051085">
    <property type="entry name" value="MB_O-acyltransferase"/>
</dbReference>
<dbReference type="PIRSF" id="PIRSF500217">
    <property type="entry name" value="AlgI"/>
    <property type="match status" value="1"/>
</dbReference>
<feature type="transmembrane region" description="Helical" evidence="10">
    <location>
        <begin position="478"/>
        <end position="495"/>
    </location>
</feature>
<evidence type="ECO:0000256" key="4">
    <source>
        <dbReference type="ARBA" id="ARBA00022679"/>
    </source>
</evidence>
<dbReference type="GO" id="GO:0042121">
    <property type="term" value="P:alginic acid biosynthetic process"/>
    <property type="evidence" value="ECO:0007669"/>
    <property type="project" value="InterPro"/>
</dbReference>
<dbReference type="PANTHER" id="PTHR13285">
    <property type="entry name" value="ACYLTRANSFERASE"/>
    <property type="match status" value="1"/>
</dbReference>
<evidence type="ECO:0000256" key="5">
    <source>
        <dbReference type="ARBA" id="ARBA00022692"/>
    </source>
</evidence>
<organism evidence="11 12">
    <name type="scientific">Parabacteroides chinchillae</name>
    <dbReference type="NCBI Taxonomy" id="871327"/>
    <lineage>
        <taxon>Bacteria</taxon>
        <taxon>Pseudomonadati</taxon>
        <taxon>Bacteroidota</taxon>
        <taxon>Bacteroidia</taxon>
        <taxon>Bacteroidales</taxon>
        <taxon>Tannerellaceae</taxon>
        <taxon>Parabacteroides</taxon>
    </lineage>
</organism>
<keyword evidence="5 10" id="KW-0812">Transmembrane</keyword>
<dbReference type="PIRSF" id="PIRSF016636">
    <property type="entry name" value="AlgI_DltB"/>
    <property type="match status" value="1"/>
</dbReference>
<name>A0A8G2BW58_9BACT</name>
<comment type="caution">
    <text evidence="11">The sequence shown here is derived from an EMBL/GenBank/DDBJ whole genome shotgun (WGS) entry which is preliminary data.</text>
</comment>
<sequence length="508" mass="58320">MDSMFSLEKLGELFVYHHNAPILFSSGLFFFLFIGFLIVYMSLRKHLLARIIYVTLFSLYFYYKSSGLWFGLLVFTATSDFCIAQGIFHTSSKLRKKLFVTLSLCVNLGMLGYFKYFNFLREVIASIGHELGYHLGNTAMQSINYQPLDIFLPVGISFFTFQSISYVMDVYRGRIQPLNRWIDYVFYVSFFPQLVAGPIVRARDFIPQIYKTPQVTRSEFGEGLFLVLCGLFKKTVISDYISMNFVDRIFDAPLLYTGLENLMGVYGYALQIYCDFSGYSDMAIGIALLLGFRFNMNFDSPYQSASITEFWRRWHISLSSWLKDYLYISLGGNRKGRVRTYINLLITMLLGGLWHGASVSFILWGALHGIALAVDKFFIGNFGFKQLGAEMKPLNRIAGILITFHLVCFGWILFRASSMKVVGEVLTQIFTNFHPEVFMQFVMGYKGVFILMVIGYILHFMPKKTENWLQGVVTRSPLLLQAAILATAIFIVVQFKSAGVQPFIYFQF</sequence>
<dbReference type="Pfam" id="PF03062">
    <property type="entry name" value="MBOAT"/>
    <property type="match status" value="1"/>
</dbReference>
<evidence type="ECO:0000256" key="10">
    <source>
        <dbReference type="SAM" id="Phobius"/>
    </source>
</evidence>
<feature type="transmembrane region" description="Helical" evidence="10">
    <location>
        <begin position="99"/>
        <end position="116"/>
    </location>
</feature>
<evidence type="ECO:0000256" key="3">
    <source>
        <dbReference type="ARBA" id="ARBA00022475"/>
    </source>
</evidence>
<dbReference type="AlphaFoldDB" id="A0A8G2BW58"/>
<dbReference type="Proteomes" id="UP000236725">
    <property type="component" value="Unassembled WGS sequence"/>
</dbReference>
<dbReference type="InterPro" id="IPR028362">
    <property type="entry name" value="AlgI"/>
</dbReference>
<protein>
    <submittedName>
        <fullName evidence="11">D-alanyl-lipoteichoic acid acyltransferase DltB, MBOAT superfamily</fullName>
    </submittedName>
</protein>
<proteinExistence type="inferred from homology"/>
<feature type="transmembrane region" description="Helical" evidence="10">
    <location>
        <begin position="20"/>
        <end position="40"/>
    </location>
</feature>
<keyword evidence="12" id="KW-1185">Reference proteome</keyword>
<keyword evidence="6 10" id="KW-1133">Transmembrane helix</keyword>
<feature type="transmembrane region" description="Helical" evidence="10">
    <location>
        <begin position="361"/>
        <end position="384"/>
    </location>
</feature>
<dbReference type="EMBL" id="FNVS01000007">
    <property type="protein sequence ID" value="SEF82234.1"/>
    <property type="molecule type" value="Genomic_DNA"/>
</dbReference>
<feature type="transmembrane region" description="Helical" evidence="10">
    <location>
        <begin position="69"/>
        <end position="87"/>
    </location>
</feature>
<dbReference type="GO" id="GO:0005886">
    <property type="term" value="C:plasma membrane"/>
    <property type="evidence" value="ECO:0007669"/>
    <property type="project" value="UniProtKB-SubCell"/>
</dbReference>
<feature type="transmembrane region" description="Helical" evidence="10">
    <location>
        <begin position="47"/>
        <end position="63"/>
    </location>
</feature>
<evidence type="ECO:0000256" key="6">
    <source>
        <dbReference type="ARBA" id="ARBA00022989"/>
    </source>
</evidence>
<dbReference type="PANTHER" id="PTHR13285:SF23">
    <property type="entry name" value="TEICHOIC ACID D-ALANYLTRANSFERASE"/>
    <property type="match status" value="1"/>
</dbReference>
<feature type="transmembrane region" description="Helical" evidence="10">
    <location>
        <begin position="338"/>
        <end position="355"/>
    </location>
</feature>
<dbReference type="InterPro" id="IPR024194">
    <property type="entry name" value="Ac/AlaTfrase_AlgI/DltB"/>
</dbReference>
<feature type="transmembrane region" description="Helical" evidence="10">
    <location>
        <begin position="150"/>
        <end position="171"/>
    </location>
</feature>
<accession>A0A8G2BW58</accession>
<evidence type="ECO:0000256" key="8">
    <source>
        <dbReference type="ARBA" id="ARBA00023315"/>
    </source>
</evidence>
<evidence type="ECO:0000313" key="11">
    <source>
        <dbReference type="EMBL" id="SEF82234.1"/>
    </source>
</evidence>
<evidence type="ECO:0000256" key="7">
    <source>
        <dbReference type="ARBA" id="ARBA00023136"/>
    </source>
</evidence>
<keyword evidence="8 9" id="KW-0012">Acyltransferase</keyword>
<reference evidence="11 12" key="1">
    <citation type="submission" date="2016-10" db="EMBL/GenBank/DDBJ databases">
        <authorList>
            <person name="Varghese N."/>
            <person name="Submissions S."/>
        </authorList>
    </citation>
    <scope>NUCLEOTIDE SEQUENCE [LARGE SCALE GENOMIC DNA]</scope>
    <source>
        <strain evidence="11 12">DSM 29073</strain>
    </source>
</reference>
<feature type="transmembrane region" description="Helical" evidence="10">
    <location>
        <begin position="437"/>
        <end position="458"/>
    </location>
</feature>
<evidence type="ECO:0000256" key="9">
    <source>
        <dbReference type="PIRNR" id="PIRNR016636"/>
    </source>
</evidence>
<gene>
    <name evidence="11" type="ORF">SAMN05444001_107173</name>
</gene>
<evidence type="ECO:0000256" key="1">
    <source>
        <dbReference type="ARBA" id="ARBA00004651"/>
    </source>
</evidence>
<feature type="transmembrane region" description="Helical" evidence="10">
    <location>
        <begin position="396"/>
        <end position="417"/>
    </location>
</feature>
<comment type="subcellular location">
    <subcellularLocation>
        <location evidence="1">Cell membrane</location>
        <topology evidence="1">Multi-pass membrane protein</topology>
    </subcellularLocation>
</comment>
<keyword evidence="4 9" id="KW-0808">Transferase</keyword>
<keyword evidence="7 9" id="KW-0472">Membrane</keyword>
<dbReference type="GO" id="GO:0016746">
    <property type="term" value="F:acyltransferase activity"/>
    <property type="evidence" value="ECO:0007669"/>
    <property type="project" value="UniProtKB-KW"/>
</dbReference>
<evidence type="ECO:0000256" key="2">
    <source>
        <dbReference type="ARBA" id="ARBA00010323"/>
    </source>
</evidence>
<dbReference type="RefSeq" id="WP_103983216.1">
    <property type="nucleotide sequence ID" value="NZ_FNVS01000007.1"/>
</dbReference>
<keyword evidence="3 9" id="KW-1003">Cell membrane</keyword>